<accession>A0A016QQA3</accession>
<dbReference type="AlphaFoldDB" id="A0A016QQA3"/>
<organism evidence="1 2">
    <name type="scientific">Deinococcus phoenicis</name>
    <dbReference type="NCBI Taxonomy" id="1476583"/>
    <lineage>
        <taxon>Bacteria</taxon>
        <taxon>Thermotogati</taxon>
        <taxon>Deinococcota</taxon>
        <taxon>Deinococci</taxon>
        <taxon>Deinococcales</taxon>
        <taxon>Deinococcaceae</taxon>
        <taxon>Deinococcus</taxon>
    </lineage>
</organism>
<evidence type="ECO:0000313" key="2">
    <source>
        <dbReference type="Proteomes" id="UP000020492"/>
    </source>
</evidence>
<dbReference type="Proteomes" id="UP000020492">
    <property type="component" value="Unassembled WGS sequence"/>
</dbReference>
<dbReference type="PATRIC" id="fig|1476583.3.peg.2055"/>
<gene>
    <name evidence="1" type="ORF">DEIPH_ctg031orf0103</name>
</gene>
<dbReference type="Gene3D" id="2.60.120.10">
    <property type="entry name" value="Jelly Rolls"/>
    <property type="match status" value="1"/>
</dbReference>
<proteinExistence type="predicted"/>
<dbReference type="RefSeq" id="WP_034357572.1">
    <property type="nucleotide sequence ID" value="NZ_JHAC01000031.1"/>
</dbReference>
<protein>
    <submittedName>
        <fullName evidence="1">Uncharacterized protein</fullName>
    </submittedName>
</protein>
<reference evidence="1 2" key="1">
    <citation type="submission" date="2014-03" db="EMBL/GenBank/DDBJ databases">
        <title>Draft genome sequence of Deinococcus phoenicis 1P10ME.</title>
        <authorList>
            <person name="Stepanov V.G."/>
            <person name="Vaishampayan P."/>
            <person name="Venkateswaran K."/>
            <person name="Fox G.E."/>
        </authorList>
    </citation>
    <scope>NUCLEOTIDE SEQUENCE [LARGE SCALE GENOMIC DNA]</scope>
    <source>
        <strain evidence="1 2">1P10ME</strain>
    </source>
</reference>
<comment type="caution">
    <text evidence="1">The sequence shown here is derived from an EMBL/GenBank/DDBJ whole genome shotgun (WGS) entry which is preliminary data.</text>
</comment>
<dbReference type="OrthoDB" id="8606553at2"/>
<evidence type="ECO:0000313" key="1">
    <source>
        <dbReference type="EMBL" id="EYB67954.1"/>
    </source>
</evidence>
<dbReference type="STRING" id="1476583.DEIPH_ctg031orf0103"/>
<dbReference type="EMBL" id="JHAC01000031">
    <property type="protein sequence ID" value="EYB67954.1"/>
    <property type="molecule type" value="Genomic_DNA"/>
</dbReference>
<name>A0A016QQA3_9DEIO</name>
<dbReference type="SUPFAM" id="SSF51182">
    <property type="entry name" value="RmlC-like cupins"/>
    <property type="match status" value="1"/>
</dbReference>
<sequence length="95" mass="9916">MKRAQPPQILATTPGGRSLLFHLNAGEGMPRHQHPQTQVVIAVLSGELHVTTDEGTRTLYGAEVTVQDGGQPVALEAAQPGTQVLVTLLGGREGG</sequence>
<keyword evidence="2" id="KW-1185">Reference proteome</keyword>
<dbReference type="InterPro" id="IPR011051">
    <property type="entry name" value="RmlC_Cupin_sf"/>
</dbReference>
<dbReference type="InterPro" id="IPR014710">
    <property type="entry name" value="RmlC-like_jellyroll"/>
</dbReference>